<accession>A0A4V1XA24</accession>
<reference evidence="2 3" key="1">
    <citation type="submission" date="2018-06" db="EMBL/GenBank/DDBJ databases">
        <title>Complete Genomes of Monosporascus.</title>
        <authorList>
            <person name="Robinson A.J."/>
            <person name="Natvig D.O."/>
        </authorList>
    </citation>
    <scope>NUCLEOTIDE SEQUENCE [LARGE SCALE GENOMIC DNA]</scope>
    <source>
        <strain evidence="2 3">CBS 110550</strain>
    </source>
</reference>
<evidence type="ECO:0000256" key="1">
    <source>
        <dbReference type="SAM" id="MobiDB-lite"/>
    </source>
</evidence>
<feature type="region of interest" description="Disordered" evidence="1">
    <location>
        <begin position="23"/>
        <end position="90"/>
    </location>
</feature>
<protein>
    <submittedName>
        <fullName evidence="2">Uncharacterized protein</fullName>
    </submittedName>
</protein>
<comment type="caution">
    <text evidence="2">The sequence shown here is derived from an EMBL/GenBank/DDBJ whole genome shotgun (WGS) entry which is preliminary data.</text>
</comment>
<evidence type="ECO:0000313" key="3">
    <source>
        <dbReference type="Proteomes" id="UP000293360"/>
    </source>
</evidence>
<gene>
    <name evidence="2" type="ORF">DL764_006502</name>
</gene>
<proteinExistence type="predicted"/>
<keyword evidence="3" id="KW-1185">Reference proteome</keyword>
<dbReference type="EMBL" id="QJNU01000386">
    <property type="protein sequence ID" value="RYP00481.1"/>
    <property type="molecule type" value="Genomic_DNA"/>
</dbReference>
<evidence type="ECO:0000313" key="2">
    <source>
        <dbReference type="EMBL" id="RYP00481.1"/>
    </source>
</evidence>
<dbReference type="Proteomes" id="UP000293360">
    <property type="component" value="Unassembled WGS sequence"/>
</dbReference>
<sequence length="90" mass="9579">MPKAAIREALKMRKTVQEALPSLHKNVGLEAGESAPRESTTSVTDGQGGVPFSGTSAMRAGEAEFENGADRGLPSRAHRPPKPAEKRGRR</sequence>
<name>A0A4V1XA24_9PEZI</name>
<organism evidence="2 3">
    <name type="scientific">Monosporascus ibericus</name>
    <dbReference type="NCBI Taxonomy" id="155417"/>
    <lineage>
        <taxon>Eukaryota</taxon>
        <taxon>Fungi</taxon>
        <taxon>Dikarya</taxon>
        <taxon>Ascomycota</taxon>
        <taxon>Pezizomycotina</taxon>
        <taxon>Sordariomycetes</taxon>
        <taxon>Xylariomycetidae</taxon>
        <taxon>Xylariales</taxon>
        <taxon>Xylariales incertae sedis</taxon>
        <taxon>Monosporascus</taxon>
    </lineage>
</organism>
<dbReference type="AlphaFoldDB" id="A0A4V1XA24"/>